<keyword evidence="2" id="KW-0472">Membrane</keyword>
<sequence length="98" mass="10825">MSSRAPFTLAARSARLLRATENTPHTIPMGNQKNRQFPTEKKTEGAPLTIIVGGMVLLGGYFAWQKWNRDPAMRRKTEETDMSSVKPATPAAAPRAKD</sequence>
<feature type="compositionally biased region" description="Polar residues" evidence="1">
    <location>
        <begin position="21"/>
        <end position="37"/>
    </location>
</feature>
<accession>A0A9P6Q352</accession>
<keyword evidence="2" id="KW-1133">Transmembrane helix</keyword>
<dbReference type="Proteomes" id="UP000807716">
    <property type="component" value="Unassembled WGS sequence"/>
</dbReference>
<evidence type="ECO:0000313" key="3">
    <source>
        <dbReference type="EMBL" id="KAG0257943.1"/>
    </source>
</evidence>
<evidence type="ECO:0000256" key="2">
    <source>
        <dbReference type="SAM" id="Phobius"/>
    </source>
</evidence>
<feature type="region of interest" description="Disordered" evidence="1">
    <location>
        <begin position="73"/>
        <end position="98"/>
    </location>
</feature>
<gene>
    <name evidence="3" type="ORF">DFQ27_004880</name>
</gene>
<dbReference type="EMBL" id="JAAAJB010000342">
    <property type="protein sequence ID" value="KAG0257943.1"/>
    <property type="molecule type" value="Genomic_DNA"/>
</dbReference>
<dbReference type="AlphaFoldDB" id="A0A9P6Q352"/>
<dbReference type="OrthoDB" id="10357211at2759"/>
<organism evidence="3 4">
    <name type="scientific">Actinomortierella ambigua</name>
    <dbReference type="NCBI Taxonomy" id="1343610"/>
    <lineage>
        <taxon>Eukaryota</taxon>
        <taxon>Fungi</taxon>
        <taxon>Fungi incertae sedis</taxon>
        <taxon>Mucoromycota</taxon>
        <taxon>Mortierellomycotina</taxon>
        <taxon>Mortierellomycetes</taxon>
        <taxon>Mortierellales</taxon>
        <taxon>Mortierellaceae</taxon>
        <taxon>Actinomortierella</taxon>
    </lineage>
</organism>
<evidence type="ECO:0000313" key="4">
    <source>
        <dbReference type="Proteomes" id="UP000807716"/>
    </source>
</evidence>
<name>A0A9P6Q352_9FUNG</name>
<feature type="region of interest" description="Disordered" evidence="1">
    <location>
        <begin position="21"/>
        <end position="42"/>
    </location>
</feature>
<reference evidence="3" key="1">
    <citation type="journal article" date="2020" name="Fungal Divers.">
        <title>Resolving the Mortierellaceae phylogeny through synthesis of multi-gene phylogenetics and phylogenomics.</title>
        <authorList>
            <person name="Vandepol N."/>
            <person name="Liber J."/>
            <person name="Desiro A."/>
            <person name="Na H."/>
            <person name="Kennedy M."/>
            <person name="Barry K."/>
            <person name="Grigoriev I.V."/>
            <person name="Miller A.N."/>
            <person name="O'Donnell K."/>
            <person name="Stajich J.E."/>
            <person name="Bonito G."/>
        </authorList>
    </citation>
    <scope>NUCLEOTIDE SEQUENCE</scope>
    <source>
        <strain evidence="3">BC1065</strain>
    </source>
</reference>
<keyword evidence="2" id="KW-0812">Transmembrane</keyword>
<keyword evidence="4" id="KW-1185">Reference proteome</keyword>
<proteinExistence type="predicted"/>
<feature type="transmembrane region" description="Helical" evidence="2">
    <location>
        <begin position="45"/>
        <end position="64"/>
    </location>
</feature>
<feature type="compositionally biased region" description="Low complexity" evidence="1">
    <location>
        <begin position="87"/>
        <end position="98"/>
    </location>
</feature>
<protein>
    <submittedName>
        <fullName evidence="3">Uncharacterized protein</fullName>
    </submittedName>
</protein>
<evidence type="ECO:0000256" key="1">
    <source>
        <dbReference type="SAM" id="MobiDB-lite"/>
    </source>
</evidence>
<comment type="caution">
    <text evidence="3">The sequence shown here is derived from an EMBL/GenBank/DDBJ whole genome shotgun (WGS) entry which is preliminary data.</text>
</comment>